<evidence type="ECO:0000313" key="1">
    <source>
        <dbReference type="EMBL" id="KCW70014.1"/>
    </source>
</evidence>
<dbReference type="InParanoid" id="A0A059BVL6"/>
<proteinExistence type="predicted"/>
<accession>A0A059BVL6</accession>
<organism evidence="1">
    <name type="scientific">Eucalyptus grandis</name>
    <name type="common">Flooded gum</name>
    <dbReference type="NCBI Taxonomy" id="71139"/>
    <lineage>
        <taxon>Eukaryota</taxon>
        <taxon>Viridiplantae</taxon>
        <taxon>Streptophyta</taxon>
        <taxon>Embryophyta</taxon>
        <taxon>Tracheophyta</taxon>
        <taxon>Spermatophyta</taxon>
        <taxon>Magnoliopsida</taxon>
        <taxon>eudicotyledons</taxon>
        <taxon>Gunneridae</taxon>
        <taxon>Pentapetalae</taxon>
        <taxon>rosids</taxon>
        <taxon>malvids</taxon>
        <taxon>Myrtales</taxon>
        <taxon>Myrtaceae</taxon>
        <taxon>Myrtoideae</taxon>
        <taxon>Eucalypteae</taxon>
        <taxon>Eucalyptus</taxon>
    </lineage>
</organism>
<sequence>MQTQKARYGLNLLKFALKNQDFSFSTANLCIYLAHEQYIRDPKLWLHQYMTDPQLWLQFFPFSECAHEELSREVLPILQHYRDLQSAYAELKLKHSTSSALVIVGYE</sequence>
<dbReference type="EMBL" id="KK198758">
    <property type="protein sequence ID" value="KCW70014.1"/>
    <property type="molecule type" value="Genomic_DNA"/>
</dbReference>
<name>A0A059BVL6_EUCGR</name>
<reference evidence="1" key="1">
    <citation type="submission" date="2013-07" db="EMBL/GenBank/DDBJ databases">
        <title>The genome of Eucalyptus grandis.</title>
        <authorList>
            <person name="Schmutz J."/>
            <person name="Hayes R."/>
            <person name="Myburg A."/>
            <person name="Tuskan G."/>
            <person name="Grattapaglia D."/>
            <person name="Rokhsar D.S."/>
        </authorList>
    </citation>
    <scope>NUCLEOTIDE SEQUENCE</scope>
    <source>
        <tissue evidence="1">Leaf extractions</tissue>
    </source>
</reference>
<gene>
    <name evidence="1" type="ORF">EUGRSUZ_F03320</name>
</gene>
<dbReference type="Gramene" id="KCW70014">
    <property type="protein sequence ID" value="KCW70014"/>
    <property type="gene ID" value="EUGRSUZ_F03320"/>
</dbReference>
<protein>
    <submittedName>
        <fullName evidence="1">Uncharacterized protein</fullName>
    </submittedName>
</protein>
<dbReference type="AlphaFoldDB" id="A0A059BVL6"/>